<sequence length="141" mass="16848">MNTESLYISHGITNVDHMNIENIADTFNIILLKDFPFDVRVSFDDIDIIMLKSNNIYSMTETFFHELAHVFQHGHTHINNEYRKYCEGQANKLMYELAVPEFMLPTNMYDYAYIQYNFNVSKKFALRRVEQLKNEYIKRSN</sequence>
<name>A0A9Q9BUS1_9STAP</name>
<dbReference type="AlphaFoldDB" id="A0A9Q9BUS1"/>
<dbReference type="EMBL" id="CP073809">
    <property type="protein sequence ID" value="UTH13328.1"/>
    <property type="molecule type" value="Genomic_DNA"/>
</dbReference>
<feature type="domain" description="IrrE N-terminal-like" evidence="1">
    <location>
        <begin position="46"/>
        <end position="129"/>
    </location>
</feature>
<dbReference type="Pfam" id="PF06114">
    <property type="entry name" value="Peptidase_M78"/>
    <property type="match status" value="1"/>
</dbReference>
<dbReference type="RefSeq" id="WP_254249745.1">
    <property type="nucleotide sequence ID" value="NZ_CP073809.1"/>
</dbReference>
<reference evidence="2" key="1">
    <citation type="submission" date="2021-04" db="EMBL/GenBank/DDBJ databases">
        <title>Complete Genome Sequences of Macrococcus spp. from dog and cattle.</title>
        <authorList>
            <person name="Schwendener S."/>
            <person name="Perreten V."/>
        </authorList>
    </citation>
    <scope>NUCLEOTIDE SEQUENCE</scope>
    <source>
        <strain evidence="2">Epi0143-OL</strain>
    </source>
</reference>
<gene>
    <name evidence="2" type="ORF">KFV11_08650</name>
</gene>
<evidence type="ECO:0000313" key="2">
    <source>
        <dbReference type="EMBL" id="UTH13328.1"/>
    </source>
</evidence>
<organism evidence="2 3">
    <name type="scientific">Macrococcus equipercicus</name>
    <dbReference type="NCBI Taxonomy" id="69967"/>
    <lineage>
        <taxon>Bacteria</taxon>
        <taxon>Bacillati</taxon>
        <taxon>Bacillota</taxon>
        <taxon>Bacilli</taxon>
        <taxon>Bacillales</taxon>
        <taxon>Staphylococcaceae</taxon>
        <taxon>Macrococcus</taxon>
    </lineage>
</organism>
<proteinExistence type="predicted"/>
<evidence type="ECO:0000259" key="1">
    <source>
        <dbReference type="Pfam" id="PF06114"/>
    </source>
</evidence>
<accession>A0A9Q9BUS1</accession>
<evidence type="ECO:0000313" key="3">
    <source>
        <dbReference type="Proteomes" id="UP001057381"/>
    </source>
</evidence>
<protein>
    <submittedName>
        <fullName evidence="2">ImmA/IrrE family metallo-endopeptidase</fullName>
    </submittedName>
</protein>
<dbReference type="Proteomes" id="UP001057381">
    <property type="component" value="Chromosome"/>
</dbReference>
<dbReference type="KEGG" id="mequ:KFV11_08650"/>
<dbReference type="InterPro" id="IPR010359">
    <property type="entry name" value="IrrE_HExxH"/>
</dbReference>